<dbReference type="OrthoDB" id="3767243at2759"/>
<proteinExistence type="predicted"/>
<evidence type="ECO:0000313" key="1">
    <source>
        <dbReference type="EMBL" id="KZM24961.1"/>
    </source>
</evidence>
<comment type="caution">
    <text evidence="1">The sequence shown here is derived from an EMBL/GenBank/DDBJ whole genome shotgun (WGS) entry which is preliminary data.</text>
</comment>
<sequence length="282" mass="32823">MASKSITGFLQLPAELRNEIYSLLIEDIDTNVGPRTICLRSRADFPRYWRKKNPHRGNHYSLNQVCQLTRHEFGPLYVSQVTHRIRVNAHILPRFLDSFYRESVRENRFALTPRKVEVEFTSHCGGSSSRLDITHLLMISFSIEHMECRFFDKFGPMPELDAIFSDHREAWKAAIGRDVMKVTLWPLEGTTTQIQLVFFEDAKVDFVEEIPGGGWRPSFPSMHSYLSMLGAENLGERNARMGVWNPQARVEFIVSKRARTITKQEATLKRRPFETQYRLVED</sequence>
<accession>A0A163GQF6</accession>
<dbReference type="EMBL" id="JYNV01000146">
    <property type="protein sequence ID" value="KZM24961.1"/>
    <property type="molecule type" value="Genomic_DNA"/>
</dbReference>
<organism evidence="1 2">
    <name type="scientific">Didymella rabiei</name>
    <name type="common">Chickpea ascochyta blight fungus</name>
    <name type="synonym">Mycosphaerella rabiei</name>
    <dbReference type="NCBI Taxonomy" id="5454"/>
    <lineage>
        <taxon>Eukaryota</taxon>
        <taxon>Fungi</taxon>
        <taxon>Dikarya</taxon>
        <taxon>Ascomycota</taxon>
        <taxon>Pezizomycotina</taxon>
        <taxon>Dothideomycetes</taxon>
        <taxon>Pleosporomycetidae</taxon>
        <taxon>Pleosporales</taxon>
        <taxon>Pleosporineae</taxon>
        <taxon>Didymellaceae</taxon>
        <taxon>Ascochyta</taxon>
    </lineage>
</organism>
<name>A0A163GQF6_DIDRA</name>
<protein>
    <submittedName>
        <fullName evidence="1">Uncharacterized protein</fullName>
    </submittedName>
</protein>
<gene>
    <name evidence="1" type="ORF">ST47_g3900</name>
</gene>
<reference evidence="1 2" key="1">
    <citation type="journal article" date="2016" name="Sci. Rep.">
        <title>Draft genome sequencing and secretome analysis of fungal phytopathogen Ascochyta rabiei provides insight into the necrotrophic effector repertoire.</title>
        <authorList>
            <person name="Verma S."/>
            <person name="Gazara R.K."/>
            <person name="Nizam S."/>
            <person name="Parween S."/>
            <person name="Chattopadhyay D."/>
            <person name="Verma P.K."/>
        </authorList>
    </citation>
    <scope>NUCLEOTIDE SEQUENCE [LARGE SCALE GENOMIC DNA]</scope>
    <source>
        <strain evidence="1 2">ArDII</strain>
    </source>
</reference>
<dbReference type="AlphaFoldDB" id="A0A163GQF6"/>
<evidence type="ECO:0000313" key="2">
    <source>
        <dbReference type="Proteomes" id="UP000076837"/>
    </source>
</evidence>
<keyword evidence="2" id="KW-1185">Reference proteome</keyword>
<dbReference type="Proteomes" id="UP000076837">
    <property type="component" value="Unassembled WGS sequence"/>
</dbReference>